<dbReference type="eggNOG" id="COG0436">
    <property type="taxonomic scope" value="Bacteria"/>
</dbReference>
<evidence type="ECO:0000256" key="5">
    <source>
        <dbReference type="ARBA" id="ARBA00022898"/>
    </source>
</evidence>
<keyword evidence="3 6" id="KW-0032">Aminotransferase</keyword>
<dbReference type="SUPFAM" id="SSF53383">
    <property type="entry name" value="PLP-dependent transferases"/>
    <property type="match status" value="1"/>
</dbReference>
<evidence type="ECO:0000256" key="6">
    <source>
        <dbReference type="RuleBase" id="RU000481"/>
    </source>
</evidence>
<dbReference type="EC" id="2.6.1.-" evidence="6"/>
<proteinExistence type="inferred from homology"/>
<reference evidence="8 9" key="2">
    <citation type="submission" date="2009-02" db="EMBL/GenBank/DDBJ databases">
        <title>Draft genome sequence of Blautia hydrogenotrophica DSM 10507 (Ruminococcus hydrogenotrophicus DSM 10507).</title>
        <authorList>
            <person name="Sudarsanam P."/>
            <person name="Ley R."/>
            <person name="Guruge J."/>
            <person name="Turnbaugh P.J."/>
            <person name="Mahowald M."/>
            <person name="Liep D."/>
            <person name="Gordon J."/>
        </authorList>
    </citation>
    <scope>NUCLEOTIDE SEQUENCE [LARGE SCALE GENOMIC DNA]</scope>
    <source>
        <strain evidence="9">DSM 10507 / JCM 14656 / S5a33</strain>
    </source>
</reference>
<protein>
    <recommendedName>
        <fullName evidence="6">Aminotransferase</fullName>
        <ecNumber evidence="6">2.6.1.-</ecNumber>
    </recommendedName>
</protein>
<keyword evidence="4 6" id="KW-0808">Transferase</keyword>
<accession>C0CJZ3</accession>
<evidence type="ECO:0000256" key="3">
    <source>
        <dbReference type="ARBA" id="ARBA00022576"/>
    </source>
</evidence>
<dbReference type="InterPro" id="IPR004838">
    <property type="entry name" value="NHTrfase_class1_PyrdxlP-BS"/>
</dbReference>
<dbReference type="PATRIC" id="fig|476272.21.peg.2510"/>
<keyword evidence="9" id="KW-1185">Reference proteome</keyword>
<evidence type="ECO:0000256" key="2">
    <source>
        <dbReference type="ARBA" id="ARBA00007441"/>
    </source>
</evidence>
<dbReference type="FunFam" id="3.40.640.10:FF:000033">
    <property type="entry name" value="Aspartate aminotransferase"/>
    <property type="match status" value="1"/>
</dbReference>
<dbReference type="PANTHER" id="PTHR46383:SF3">
    <property type="entry name" value="ASPARTATE AMINOTRANSFERASE-RELATED"/>
    <property type="match status" value="1"/>
</dbReference>
<reference evidence="8 9" key="1">
    <citation type="submission" date="2009-01" db="EMBL/GenBank/DDBJ databases">
        <authorList>
            <person name="Fulton L."/>
            <person name="Clifton S."/>
            <person name="Fulton B."/>
            <person name="Xu J."/>
            <person name="Minx P."/>
            <person name="Pepin K.H."/>
            <person name="Johnson M."/>
            <person name="Bhonagiri V."/>
            <person name="Nash W.E."/>
            <person name="Mardis E.R."/>
            <person name="Wilson R.K."/>
        </authorList>
    </citation>
    <scope>NUCLEOTIDE SEQUENCE [LARGE SCALE GENOMIC DNA]</scope>
    <source>
        <strain evidence="9">DSM 10507 / JCM 14656 / S5a33</strain>
    </source>
</reference>
<dbReference type="GO" id="GO:0030170">
    <property type="term" value="F:pyridoxal phosphate binding"/>
    <property type="evidence" value="ECO:0007669"/>
    <property type="project" value="InterPro"/>
</dbReference>
<dbReference type="AlphaFoldDB" id="C0CJZ3"/>
<sequence>MAEAGEGGKHMGRISEEGRSLERSAIRLFLEEQTRIAGTCGDMISFTVGEPDFPTPPNIVEAGMRALKTGKTKYAPNAGIPELKRAVSEYLKRDYGVYYDSQTQILITPSGMDTLRLAAAAVLDREDEMIVSDPCWSNHPNHPKMVHGRPVFVPLREENSFVYAMEDLEAAVTDRTKAILLNYPNNPTGAVLGYEDLMEFCDFCKRHDLIVISDEVYHDIIFDGLKFYSPTMIEGMKERVILCQSFSKSFSMTGWRLAYAAGPADLIDAMGRINENSISCVNTFVQWAGIEALNSRTKKYVESMVSEFQKRRDLVYQGINGTGRLRCAKPRGAFYAFVNIRDTGLSSEEFAQRLLKEKHVGVVPGSGFGMSGEGYIRISYATSAEDIHEGLRRIREFVDRL</sequence>
<comment type="cofactor">
    <cofactor evidence="1 6">
        <name>pyridoxal 5'-phosphate</name>
        <dbReference type="ChEBI" id="CHEBI:597326"/>
    </cofactor>
</comment>
<evidence type="ECO:0000313" key="9">
    <source>
        <dbReference type="Proteomes" id="UP000003100"/>
    </source>
</evidence>
<comment type="similarity">
    <text evidence="2 6">Belongs to the class-I pyridoxal-phosphate-dependent aminotransferase family.</text>
</comment>
<dbReference type="PANTHER" id="PTHR46383">
    <property type="entry name" value="ASPARTATE AMINOTRANSFERASE"/>
    <property type="match status" value="1"/>
</dbReference>
<dbReference type="InterPro" id="IPR050596">
    <property type="entry name" value="AspAT/PAT-like"/>
</dbReference>
<dbReference type="PROSITE" id="PS00105">
    <property type="entry name" value="AA_TRANSFER_CLASS_1"/>
    <property type="match status" value="1"/>
</dbReference>
<dbReference type="InterPro" id="IPR004839">
    <property type="entry name" value="Aminotransferase_I/II_large"/>
</dbReference>
<dbReference type="Pfam" id="PF00155">
    <property type="entry name" value="Aminotran_1_2"/>
    <property type="match status" value="1"/>
</dbReference>
<dbReference type="InterPro" id="IPR015424">
    <property type="entry name" value="PyrdxlP-dep_Trfase"/>
</dbReference>
<dbReference type="HOGENOM" id="CLU_017584_4_3_9"/>
<gene>
    <name evidence="8" type="ORF">RUMHYD_01163</name>
</gene>
<dbReference type="InterPro" id="IPR015422">
    <property type="entry name" value="PyrdxlP-dep_Trfase_small"/>
</dbReference>
<evidence type="ECO:0000256" key="1">
    <source>
        <dbReference type="ARBA" id="ARBA00001933"/>
    </source>
</evidence>
<keyword evidence="5" id="KW-0663">Pyridoxal phosphate</keyword>
<name>C0CJZ3_BLAHS</name>
<dbReference type="GO" id="GO:0008483">
    <property type="term" value="F:transaminase activity"/>
    <property type="evidence" value="ECO:0007669"/>
    <property type="project" value="UniProtKB-KW"/>
</dbReference>
<feature type="domain" description="Aminotransferase class I/classII large" evidence="7">
    <location>
        <begin position="42"/>
        <end position="394"/>
    </location>
</feature>
<evidence type="ECO:0000259" key="7">
    <source>
        <dbReference type="Pfam" id="PF00155"/>
    </source>
</evidence>
<dbReference type="EMBL" id="ACBZ01000054">
    <property type="protein sequence ID" value="EEG49922.1"/>
    <property type="molecule type" value="Genomic_DNA"/>
</dbReference>
<dbReference type="CDD" id="cd00609">
    <property type="entry name" value="AAT_like"/>
    <property type="match status" value="1"/>
</dbReference>
<organism evidence="8 9">
    <name type="scientific">Blautia hydrogenotrophica (strain DSM 10507 / JCM 14656 / S5a33)</name>
    <name type="common">Ruminococcus hydrogenotrophicus</name>
    <dbReference type="NCBI Taxonomy" id="476272"/>
    <lineage>
        <taxon>Bacteria</taxon>
        <taxon>Bacillati</taxon>
        <taxon>Bacillota</taxon>
        <taxon>Clostridia</taxon>
        <taxon>Lachnospirales</taxon>
        <taxon>Lachnospiraceae</taxon>
        <taxon>Blautia</taxon>
    </lineage>
</organism>
<dbReference type="Gene3D" id="3.90.1150.10">
    <property type="entry name" value="Aspartate Aminotransferase, domain 1"/>
    <property type="match status" value="1"/>
</dbReference>
<dbReference type="Gene3D" id="3.40.640.10">
    <property type="entry name" value="Type I PLP-dependent aspartate aminotransferase-like (Major domain)"/>
    <property type="match status" value="1"/>
</dbReference>
<dbReference type="Proteomes" id="UP000003100">
    <property type="component" value="Unassembled WGS sequence"/>
</dbReference>
<dbReference type="GO" id="GO:0006520">
    <property type="term" value="P:amino acid metabolic process"/>
    <property type="evidence" value="ECO:0007669"/>
    <property type="project" value="InterPro"/>
</dbReference>
<evidence type="ECO:0000313" key="8">
    <source>
        <dbReference type="EMBL" id="EEG49922.1"/>
    </source>
</evidence>
<dbReference type="InterPro" id="IPR015421">
    <property type="entry name" value="PyrdxlP-dep_Trfase_major"/>
</dbReference>
<evidence type="ECO:0000256" key="4">
    <source>
        <dbReference type="ARBA" id="ARBA00022679"/>
    </source>
</evidence>